<feature type="signal peptide" evidence="1">
    <location>
        <begin position="1"/>
        <end position="24"/>
    </location>
</feature>
<dbReference type="Proteomes" id="UP000028643">
    <property type="component" value="Unassembled WGS sequence"/>
</dbReference>
<organism evidence="2 3">
    <name type="scientific">Pseudomonas syringae</name>
    <dbReference type="NCBI Taxonomy" id="317"/>
    <lineage>
        <taxon>Bacteria</taxon>
        <taxon>Pseudomonadati</taxon>
        <taxon>Pseudomonadota</taxon>
        <taxon>Gammaproteobacteria</taxon>
        <taxon>Pseudomonadales</taxon>
        <taxon>Pseudomonadaceae</taxon>
        <taxon>Pseudomonas</taxon>
    </lineage>
</organism>
<dbReference type="Gene3D" id="2.30.140.50">
    <property type="entry name" value="Protein of unknown function DUF2790"/>
    <property type="match status" value="1"/>
</dbReference>
<protein>
    <recommendedName>
        <fullName evidence="4">DUF2790 domain-containing protein</fullName>
    </recommendedName>
</protein>
<gene>
    <name evidence="2" type="ORF">IV02_24175</name>
</gene>
<evidence type="ECO:0000313" key="2">
    <source>
        <dbReference type="EMBL" id="KFE47224.1"/>
    </source>
</evidence>
<dbReference type="PATRIC" id="fig|317.174.peg.4942"/>
<evidence type="ECO:0008006" key="4">
    <source>
        <dbReference type="Google" id="ProtNLM"/>
    </source>
</evidence>
<comment type="caution">
    <text evidence="2">The sequence shown here is derived from an EMBL/GenBank/DDBJ whole genome shotgun (WGS) entry which is preliminary data.</text>
</comment>
<proteinExistence type="predicted"/>
<evidence type="ECO:0000256" key="1">
    <source>
        <dbReference type="SAM" id="SignalP"/>
    </source>
</evidence>
<reference evidence="2 3" key="1">
    <citation type="submission" date="2014-07" db="EMBL/GenBank/DDBJ databases">
        <title>Draft Genome Sequences of Environmental Pseudomonas syringae strains.</title>
        <authorList>
            <person name="Baltrus D.A."/>
            <person name="Berge O."/>
            <person name="Morris C."/>
        </authorList>
    </citation>
    <scope>NUCLEOTIDE SEQUENCE [LARGE SCALE GENOMIC DNA]</scope>
    <source>
        <strain evidence="2 3">CEB003</strain>
    </source>
</reference>
<dbReference type="EMBL" id="JPQT01000130">
    <property type="protein sequence ID" value="KFE47224.1"/>
    <property type="molecule type" value="Genomic_DNA"/>
</dbReference>
<dbReference type="Pfam" id="PF10976">
    <property type="entry name" value="DUF2790"/>
    <property type="match status" value="1"/>
</dbReference>
<feature type="chain" id="PRO_5001798308" description="DUF2790 domain-containing protein" evidence="1">
    <location>
        <begin position="25"/>
        <end position="86"/>
    </location>
</feature>
<keyword evidence="1" id="KW-0732">Signal</keyword>
<dbReference type="AlphaFoldDB" id="A0A085UVL1"/>
<dbReference type="InterPro" id="IPR021245">
    <property type="entry name" value="DUF2790"/>
</dbReference>
<evidence type="ECO:0000313" key="3">
    <source>
        <dbReference type="Proteomes" id="UP000028643"/>
    </source>
</evidence>
<sequence>MHIRCLSIVSMMTMTALNSPSLLANEQAEIPAYRYGTQLNIARVIRIEEPATPTCEIVRAKMTFVSTQGVTEQVSFLKQAEACRRI</sequence>
<name>A0A085UVL1_PSESX</name>
<accession>A0A085UVL1</accession>